<evidence type="ECO:0000313" key="5">
    <source>
        <dbReference type="Proteomes" id="UP001175261"/>
    </source>
</evidence>
<organism evidence="4 5">
    <name type="scientific">Sarocladium strictum</name>
    <name type="common">Black bundle disease fungus</name>
    <name type="synonym">Acremonium strictum</name>
    <dbReference type="NCBI Taxonomy" id="5046"/>
    <lineage>
        <taxon>Eukaryota</taxon>
        <taxon>Fungi</taxon>
        <taxon>Dikarya</taxon>
        <taxon>Ascomycota</taxon>
        <taxon>Pezizomycotina</taxon>
        <taxon>Sordariomycetes</taxon>
        <taxon>Hypocreomycetidae</taxon>
        <taxon>Hypocreales</taxon>
        <taxon>Sarocladiaceae</taxon>
        <taxon>Sarocladium</taxon>
    </lineage>
</organism>
<dbReference type="InterPro" id="IPR036291">
    <property type="entry name" value="NAD(P)-bd_dom_sf"/>
</dbReference>
<dbReference type="PRINTS" id="PR00081">
    <property type="entry name" value="GDHRDH"/>
</dbReference>
<gene>
    <name evidence="4" type="ORF">NLU13_1138</name>
</gene>
<dbReference type="CDD" id="cd05374">
    <property type="entry name" value="17beta-HSD-like_SDR_c"/>
    <property type="match status" value="1"/>
</dbReference>
<dbReference type="SUPFAM" id="SSF51735">
    <property type="entry name" value="NAD(P)-binding Rossmann-fold domains"/>
    <property type="match status" value="1"/>
</dbReference>
<dbReference type="Proteomes" id="UP001175261">
    <property type="component" value="Unassembled WGS sequence"/>
</dbReference>
<dbReference type="GO" id="GO:0016491">
    <property type="term" value="F:oxidoreductase activity"/>
    <property type="evidence" value="ECO:0007669"/>
    <property type="project" value="UniProtKB-KW"/>
</dbReference>
<dbReference type="PRINTS" id="PR00080">
    <property type="entry name" value="SDRFAMILY"/>
</dbReference>
<accession>A0AA39LC66</accession>
<dbReference type="Gene3D" id="3.40.50.720">
    <property type="entry name" value="NAD(P)-binding Rossmann-like Domain"/>
    <property type="match status" value="1"/>
</dbReference>
<comment type="similarity">
    <text evidence="1 3">Belongs to the short-chain dehydrogenases/reductases (SDR) family.</text>
</comment>
<name>A0AA39LC66_SARSR</name>
<evidence type="ECO:0000256" key="2">
    <source>
        <dbReference type="ARBA" id="ARBA00023002"/>
    </source>
</evidence>
<evidence type="ECO:0000313" key="4">
    <source>
        <dbReference type="EMBL" id="KAK0391639.1"/>
    </source>
</evidence>
<dbReference type="InterPro" id="IPR002347">
    <property type="entry name" value="SDR_fam"/>
</dbReference>
<protein>
    <submittedName>
        <fullName evidence="4">Uncharacterized protein</fullName>
    </submittedName>
</protein>
<dbReference type="EMBL" id="JAPDFR010000001">
    <property type="protein sequence ID" value="KAK0391639.1"/>
    <property type="molecule type" value="Genomic_DNA"/>
</dbReference>
<sequence length="287" mass="30933">MATLTPVWFVLGASSGFGQIIAKEALKRGHNVVAASRRPEAMADLEKAGATVMAIDVTSDEQILAGKVKEAVQAHGYITHVINAVGYALGGPNEAVSDELALQQFKTNVLGTMKMTRLVTPYFREQRYGVIVNFGSLGSWRGAPGMSHYAASKWAVSGFSESLTEELAPFGINVVCIEPGYFRTGFLNSGHVLWAPNRMQEEYEGTPAEEYRELAAKYNNNQPGDVNKAGPLIVDVLTGTGASKGRGIPMRLILGSDCVKVVKAKCESTLALINDWNDISLATDYDD</sequence>
<evidence type="ECO:0000256" key="3">
    <source>
        <dbReference type="RuleBase" id="RU000363"/>
    </source>
</evidence>
<proteinExistence type="inferred from homology"/>
<dbReference type="PANTHER" id="PTHR43976">
    <property type="entry name" value="SHORT CHAIN DEHYDROGENASE"/>
    <property type="match status" value="1"/>
</dbReference>
<dbReference type="Pfam" id="PF00106">
    <property type="entry name" value="adh_short"/>
    <property type="match status" value="1"/>
</dbReference>
<keyword evidence="5" id="KW-1185">Reference proteome</keyword>
<reference evidence="4" key="1">
    <citation type="submission" date="2022-10" db="EMBL/GenBank/DDBJ databases">
        <title>Determination and structural analysis of whole genome sequence of Sarocladium strictum F4-1.</title>
        <authorList>
            <person name="Hu L."/>
            <person name="Jiang Y."/>
        </authorList>
    </citation>
    <scope>NUCLEOTIDE SEQUENCE</scope>
    <source>
        <strain evidence="4">F4-1</strain>
    </source>
</reference>
<dbReference type="PANTHER" id="PTHR43976:SF16">
    <property type="entry name" value="SHORT-CHAIN DEHYDROGENASE_REDUCTASE FAMILY PROTEIN"/>
    <property type="match status" value="1"/>
</dbReference>
<dbReference type="InterPro" id="IPR051911">
    <property type="entry name" value="SDR_oxidoreductase"/>
</dbReference>
<evidence type="ECO:0000256" key="1">
    <source>
        <dbReference type="ARBA" id="ARBA00006484"/>
    </source>
</evidence>
<comment type="caution">
    <text evidence="4">The sequence shown here is derived from an EMBL/GenBank/DDBJ whole genome shotgun (WGS) entry which is preliminary data.</text>
</comment>
<keyword evidence="2" id="KW-0560">Oxidoreductase</keyword>
<dbReference type="AlphaFoldDB" id="A0AA39LC66"/>